<feature type="region of interest" description="Disordered" evidence="1">
    <location>
        <begin position="25"/>
        <end position="48"/>
    </location>
</feature>
<evidence type="ECO:0000256" key="1">
    <source>
        <dbReference type="SAM" id="MobiDB-lite"/>
    </source>
</evidence>
<comment type="caution">
    <text evidence="2">The sequence shown here is derived from an EMBL/GenBank/DDBJ whole genome shotgun (WGS) entry which is preliminary data.</text>
</comment>
<gene>
    <name evidence="3" type="ORF">QYT958_LOCUS28658</name>
    <name evidence="2" type="ORF">UJA718_LOCUS37218</name>
</gene>
<dbReference type="AlphaFoldDB" id="A0A821JPR1"/>
<keyword evidence="4" id="KW-1185">Reference proteome</keyword>
<accession>A0A821JPR1</accession>
<dbReference type="EMBL" id="CAJOBR010007925">
    <property type="protein sequence ID" value="CAF4871221.1"/>
    <property type="molecule type" value="Genomic_DNA"/>
</dbReference>
<dbReference type="EMBL" id="CAJOBP010036761">
    <property type="protein sequence ID" value="CAF4720383.1"/>
    <property type="molecule type" value="Genomic_DNA"/>
</dbReference>
<feature type="non-terminal residue" evidence="2">
    <location>
        <position position="1"/>
    </location>
</feature>
<dbReference type="Proteomes" id="UP000663873">
    <property type="component" value="Unassembled WGS sequence"/>
</dbReference>
<name>A0A821JPR1_9BILA</name>
<dbReference type="Proteomes" id="UP000663848">
    <property type="component" value="Unassembled WGS sequence"/>
</dbReference>
<proteinExistence type="predicted"/>
<evidence type="ECO:0000313" key="3">
    <source>
        <dbReference type="EMBL" id="CAF4871221.1"/>
    </source>
</evidence>
<evidence type="ECO:0000313" key="4">
    <source>
        <dbReference type="Proteomes" id="UP000663873"/>
    </source>
</evidence>
<evidence type="ECO:0000313" key="2">
    <source>
        <dbReference type="EMBL" id="CAF4720383.1"/>
    </source>
</evidence>
<protein>
    <submittedName>
        <fullName evidence="2">Uncharacterized protein</fullName>
    </submittedName>
</protein>
<organism evidence="2 4">
    <name type="scientific">Rotaria socialis</name>
    <dbReference type="NCBI Taxonomy" id="392032"/>
    <lineage>
        <taxon>Eukaryota</taxon>
        <taxon>Metazoa</taxon>
        <taxon>Spiralia</taxon>
        <taxon>Gnathifera</taxon>
        <taxon>Rotifera</taxon>
        <taxon>Eurotatoria</taxon>
        <taxon>Bdelloidea</taxon>
        <taxon>Philodinida</taxon>
        <taxon>Philodinidae</taxon>
        <taxon>Rotaria</taxon>
    </lineage>
</organism>
<sequence length="48" mass="4923">DDFSLQVDPLTVKESVTVAPRTTTVVTSANSSSSSSSSSSTTTTTINQ</sequence>
<reference evidence="2" key="1">
    <citation type="submission" date="2021-02" db="EMBL/GenBank/DDBJ databases">
        <authorList>
            <person name="Nowell W R."/>
        </authorList>
    </citation>
    <scope>NUCLEOTIDE SEQUENCE</scope>
</reference>